<evidence type="ECO:0000259" key="14">
    <source>
        <dbReference type="Pfam" id="PF25794"/>
    </source>
</evidence>
<dbReference type="FunFam" id="3.40.50.11860:FF:000001">
    <property type="entry name" value="2-(3-amino-3-carboxypropyl)histidine synthase subunit 2"/>
    <property type="match status" value="1"/>
</dbReference>
<evidence type="ECO:0000256" key="1">
    <source>
        <dbReference type="ARBA" id="ARBA00001966"/>
    </source>
</evidence>
<dbReference type="GO" id="GO:0051536">
    <property type="term" value="F:iron-sulfur cluster binding"/>
    <property type="evidence" value="ECO:0007669"/>
    <property type="project" value="UniProtKB-KW"/>
</dbReference>
<dbReference type="SUPFAM" id="SSF55874">
    <property type="entry name" value="ATPase domain of HSP90 chaperone/DNA topoisomerase II/histidine kinase"/>
    <property type="match status" value="1"/>
</dbReference>
<dbReference type="EMBL" id="CP119909">
    <property type="protein sequence ID" value="WFD18598.1"/>
    <property type="molecule type" value="Genomic_DNA"/>
</dbReference>
<evidence type="ECO:0000256" key="12">
    <source>
        <dbReference type="ARBA" id="ARBA00080784"/>
    </source>
</evidence>
<evidence type="ECO:0000256" key="4">
    <source>
        <dbReference type="ARBA" id="ARBA00021914"/>
    </source>
</evidence>
<dbReference type="Pfam" id="PF01866">
    <property type="entry name" value="Diphthamide_syn"/>
    <property type="match status" value="1"/>
</dbReference>
<dbReference type="NCBIfam" id="NF047352">
    <property type="entry name" value="P_loop_sacsin"/>
    <property type="match status" value="1"/>
</dbReference>
<feature type="region of interest" description="Disordered" evidence="13">
    <location>
        <begin position="2166"/>
        <end position="2185"/>
    </location>
</feature>
<keyword evidence="16" id="KW-1185">Reference proteome</keyword>
<organism evidence="15 16">
    <name type="scientific">Malassezia caprae</name>
    <dbReference type="NCBI Taxonomy" id="1381934"/>
    <lineage>
        <taxon>Eukaryota</taxon>
        <taxon>Fungi</taxon>
        <taxon>Dikarya</taxon>
        <taxon>Basidiomycota</taxon>
        <taxon>Ustilaginomycotina</taxon>
        <taxon>Malasseziomycetes</taxon>
        <taxon>Malasseziales</taxon>
        <taxon>Malasseziaceae</taxon>
        <taxon>Malassezia</taxon>
    </lineage>
</organism>
<evidence type="ECO:0000313" key="16">
    <source>
        <dbReference type="Proteomes" id="UP001220961"/>
    </source>
</evidence>
<evidence type="ECO:0000256" key="5">
    <source>
        <dbReference type="ARBA" id="ARBA00022723"/>
    </source>
</evidence>
<dbReference type="Proteomes" id="UP001220961">
    <property type="component" value="Chromosome 2"/>
</dbReference>
<dbReference type="GO" id="GO:0046872">
    <property type="term" value="F:metal ion binding"/>
    <property type="evidence" value="ECO:0007669"/>
    <property type="project" value="UniProtKB-KW"/>
</dbReference>
<dbReference type="SFLD" id="SFLDS00032">
    <property type="entry name" value="Radical_SAM_3-amino-3-carboxyp"/>
    <property type="match status" value="1"/>
</dbReference>
<accession>A0AAF0E4E0</accession>
<dbReference type="InterPro" id="IPR042265">
    <property type="entry name" value="DPH1/DPH2_3"/>
</dbReference>
<dbReference type="InterPro" id="IPR016435">
    <property type="entry name" value="DPH1/DPH2"/>
</dbReference>
<feature type="region of interest" description="Disordered" evidence="13">
    <location>
        <begin position="1426"/>
        <end position="1448"/>
    </location>
</feature>
<evidence type="ECO:0000256" key="3">
    <source>
        <dbReference type="ARBA" id="ARBA00006179"/>
    </source>
</evidence>
<feature type="domain" description="Sacsin/Nov" evidence="14">
    <location>
        <begin position="40"/>
        <end position="159"/>
    </location>
</feature>
<dbReference type="Gene3D" id="3.30.565.10">
    <property type="entry name" value="Histidine kinase-like ATPase, C-terminal domain"/>
    <property type="match status" value="1"/>
</dbReference>
<evidence type="ECO:0000256" key="11">
    <source>
        <dbReference type="ARBA" id="ARBA00054092"/>
    </source>
</evidence>
<evidence type="ECO:0000313" key="15">
    <source>
        <dbReference type="EMBL" id="WFD18598.1"/>
    </source>
</evidence>
<dbReference type="Pfam" id="PF25794">
    <property type="entry name" value="SACS"/>
    <property type="match status" value="1"/>
</dbReference>
<keyword evidence="5" id="KW-0479">Metal-binding</keyword>
<dbReference type="Pfam" id="PF12449">
    <property type="entry name" value="DUF3684"/>
    <property type="match status" value="1"/>
</dbReference>
<keyword evidence="7" id="KW-0411">Iron-sulfur</keyword>
<comment type="pathway">
    <text evidence="2">Protein modification; peptidyl-diphthamide biosynthesis.</text>
</comment>
<evidence type="ECO:0000256" key="2">
    <source>
        <dbReference type="ARBA" id="ARBA00005156"/>
    </source>
</evidence>
<sequence length="2262" mass="248651">MWPKRSRAFDALMDVSSLARQALSESGRPEEAITVNQRALIDKILARYSAEFTVFRELLQNADDAGATECELRFATSATVAHAQEPPRPRQTVPDTKAPLTQWTFRNNGKPFSGDDWHRLRRIAEGNPDPDRIGAFGVGFYSLFSVCEEPIVLSGDELMGFFWKGDALFTRRAPAPPTAPSASGAPWTTFLMALREPTPFPESPLALTQFLMTSLTFTHHVHSVALYLDDVLLCSLEKSTGAAMQLAPSRHLKSTSPEGMLRAHALHTSPLRLHARVARLVVREAAAAAAAHESSSLRQTLASAFSKTAGAGASIAGMLAGAFGRSTARPSTSIPTEPVVDDAAEIEMVCAALPLRLMSAQMQVHVGGSFAREIERSTKKPLPRATPLHMVYMGKDELDALDVPTDAAIDAHIRAIFDGVMPTLDAQGRIFIGFRTHQTTAFAGHMAARFIPTVERESMDFVDRYCAAWNMELLAMGGYVARAVYEHEMQRLGAPWSSDKDVQAAVHAAALHTMRFFSFHRSSPSTRVSSALEQAFFACCQRPCISLMSTEGLRSSDAVRFPSAMLADFCREIPVIPPAHIEEADVFVLQLRRRSLVQDITMDDVFAELARRPLAADEMIACLQWWCRVAEHPSYEPSLLRQLVRAAVVTTDEGVQALSDVDTVLHTGKLPPTVPLPPTCLVYAVSRPFSPADLCRVFGWRELSVAAWVRYMIELDRSPAADVRAAHGLTQGAAQAETVLSTLAWAWGHLPKPQATEVVQLLRPLACVPTRAGMKRPTEAYFASVSLFQDLPVVAFPTLTVRGPLEKVLEALGVRRHVEIQLIFDRLVAAGDWSHMELVAYLAKQRTHLSASEMERLAQTPIFPAEGDSARHKASQLYEPNDALRQLHVPILAWLGRPWRASSDEAKLLWDLGLRRHPPLPLLLARASDRDTNVHTHALAYLLQHFSVYRAVYSLDVAAPYAFVPARDGALYTPTDVYTDTAAASMRFPVADVAPLDAVQLQLPAHPRGAELVQRLTKAPPTAEEARAIFGFLSGVRTFSAAEIQQLSRTPFVPVSQGHAAPQACYFVGTSHTPPEFQAVFAYVDFGTAANTFLRSCGVRDEPSVSDIVRMVLADPRHFYELCRRPDTYVDMLRRIAHSMHELPSSLVSAMKSAPFLLGLQTTSRGDEAPTEAHALRCAQDLVIVDDAHAHMLFSEHIFAAPHDEALEPLYAQLGAPYLSHLVRESFAVAGRLESDTPRTRMVHNTVLERTPLFLFQQKEVVRDLEWLRKALVVVEVSPPGLQQTRVLQHQGQSFKDVQRCSAMAQARGSQWVLHVAQDMDIDWFEVALALSKAMLAKQPLQEVLLFMTVLSSPLKSLKRKGFHVDKILAQQRPQAPAPAPLVESKPAWDSWHKQLLQMFPDAQPAYVDRLLRSFQDAHMQRASESMLSQGYPKVAPEPDEPQPAPEVKRLPAKPVQDVKPAPVQPVQDVKPAPIQPGAGPAAPAISGPLGGSLLQQWKARFTGRPTVPTRRADDSYVAPTSDIQRHVQRAIEASRPDASPVIQSQSSQQVREAATSYCDVSGLDVDLCLAGQVHDMQVFVSRDLTSAVLTQYAGPLERLIHHVYRPIGAIFGIDPRCLNVFCDTKGPSIAFNRGGTIFLNLRYYLAWHDADVQAGRLAGPLVSVYFSVAHELAHNLVAAHNSEHEFYFSSIAEQYFLALAHTADEAILEHRVELDPQAVEATAAASGSHVADLYDIAATAERLVFQPGTRTPLAPPFERVALQFPDEGLVDSVPVFHALSEALQALTPTPPSLYILADTSYGSCCVDEVAAAHVQADAIVHYGHACMSPTARLPALYVFPKRPLDVGAAAAGLCDAARQLDLRDRQVVVLTYDVAYEHAIDAVYTRLQSEWDHTLPLVLSRIERGRNFETRVAARRLDKPCGKCASCDCASRQHPPAIDEPYDASSSSLLGARHVMWPPGTDLASSAVLYLGGESRALTHLLLTLGPAHPAASFDPVRQRARLETGQTNRLLMRRYATIQKARDASVVGLVIGTLGIHSYLPLLQQMRHLLTSAASRRKVYTISVGKLNPAKLANFQEIDAFVLLACAENSLLDTREFMRPVVTPWEMVLAVQARGGNEVAWTGAYELDFAQVLQDTKSMNVDEPTDDDDRPHYSFATGTYVSRTRYGEDPDSHTPESTSRALESLSIQPHELAVRDPTSGQLMKVLDSAALARRGERTWHGLDPKEGQAHAATLEQGLEGFAQSYRAADGTREGDSLTSW</sequence>
<dbReference type="GO" id="GO:0090560">
    <property type="term" value="F:2-(3-amino-3-carboxypropyl)histidine synthase activity"/>
    <property type="evidence" value="ECO:0007669"/>
    <property type="project" value="InterPro"/>
</dbReference>
<evidence type="ECO:0000256" key="13">
    <source>
        <dbReference type="SAM" id="MobiDB-lite"/>
    </source>
</evidence>
<keyword evidence="6" id="KW-0408">Iron</keyword>
<comment type="cofactor">
    <cofactor evidence="1">
        <name>[4Fe-4S] cluster</name>
        <dbReference type="ChEBI" id="CHEBI:49883"/>
    </cofactor>
</comment>
<dbReference type="InterPro" id="IPR022155">
    <property type="entry name" value="DUF3684"/>
</dbReference>
<gene>
    <name evidence="15" type="ORF">MCAP1_000803</name>
</gene>
<dbReference type="FunFam" id="3.40.50.11840:FF:000002">
    <property type="entry name" value="2-(3-amino-3-carboxypropyl)histidine synthase subunit 2"/>
    <property type="match status" value="1"/>
</dbReference>
<proteinExistence type="inferred from homology"/>
<reference evidence="15" key="1">
    <citation type="submission" date="2023-03" db="EMBL/GenBank/DDBJ databases">
        <title>Mating type loci evolution in Malassezia.</title>
        <authorList>
            <person name="Coelho M.A."/>
        </authorList>
    </citation>
    <scope>NUCLEOTIDE SEQUENCE</scope>
    <source>
        <strain evidence="15">CBS 10434</strain>
    </source>
</reference>
<dbReference type="Gene3D" id="3.40.50.11840">
    <property type="entry name" value="Diphthamide synthesis DPH1/DPH2 domain 1"/>
    <property type="match status" value="1"/>
</dbReference>
<dbReference type="PANTHER" id="PTHR47839:SF1">
    <property type="entry name" value="DOMAIN PROTEIN, PUTATIVE (AFU_ORTHOLOGUE AFUA_6G04830)-RELATED"/>
    <property type="match status" value="1"/>
</dbReference>
<dbReference type="InterPro" id="IPR036890">
    <property type="entry name" value="HATPase_C_sf"/>
</dbReference>
<evidence type="ECO:0000256" key="9">
    <source>
        <dbReference type="ARBA" id="ARBA00032791"/>
    </source>
</evidence>
<comment type="subunit">
    <text evidence="10">Component of the 2-(3-amino-3-carboxypropyl)histidine synthase complex composed of DPH1, DPH2, DPH3 and a NADH-dependent reductase, predominantly CBR1.</text>
</comment>
<dbReference type="InterPro" id="IPR042263">
    <property type="entry name" value="DPH1/DPH2_1"/>
</dbReference>
<dbReference type="Gene3D" id="3.40.50.11860">
    <property type="entry name" value="Diphthamide synthesis DPH1/DPH2 domain 3"/>
    <property type="match status" value="1"/>
</dbReference>
<evidence type="ECO:0000256" key="8">
    <source>
        <dbReference type="ARBA" id="ARBA00032573"/>
    </source>
</evidence>
<dbReference type="SFLD" id="SFLDG01121">
    <property type="entry name" value="Diphthamide_biosynthesis"/>
    <property type="match status" value="1"/>
</dbReference>
<dbReference type="InterPro" id="IPR058210">
    <property type="entry name" value="SACS/Nov_dom"/>
</dbReference>
<dbReference type="GO" id="GO:0017183">
    <property type="term" value="P:protein histidyl modification to diphthamide"/>
    <property type="evidence" value="ECO:0007669"/>
    <property type="project" value="InterPro"/>
</dbReference>
<comment type="function">
    <text evidence="11">Required for the first step of diphthamide biosynthesis, a post-translational modification of histidine which occurs in elongation factor 2. DPH1 and DPH2 transfer a 3-amino-3-carboxypropyl (ACP) group from S-adenosyl-L-methionine (SAM) to a histidine residue, the reaction is assisted by a reduction system comprising DPH3 and a NADH-dependent reductase, predominantly CBR1. Facilitates the reduction of the catalytic iron-sulfur cluster found in the DPH1 subunit.</text>
</comment>
<name>A0AAF0E4E0_9BASI</name>
<evidence type="ECO:0000256" key="10">
    <source>
        <dbReference type="ARBA" id="ARBA00034128"/>
    </source>
</evidence>
<feature type="compositionally biased region" description="Basic and acidic residues" evidence="13">
    <location>
        <begin position="2167"/>
        <end position="2176"/>
    </location>
</feature>
<evidence type="ECO:0000256" key="6">
    <source>
        <dbReference type="ARBA" id="ARBA00023004"/>
    </source>
</evidence>
<evidence type="ECO:0000256" key="7">
    <source>
        <dbReference type="ARBA" id="ARBA00023014"/>
    </source>
</evidence>
<protein>
    <recommendedName>
        <fullName evidence="4">2-(3-amino-3-carboxypropyl)histidine synthase subunit 2</fullName>
    </recommendedName>
    <alternativeName>
        <fullName evidence="8">Diphthamide biosynthesis protein 2</fullName>
    </alternativeName>
    <alternativeName>
        <fullName evidence="9">Diphtheria toxin resistance protein 2</fullName>
    </alternativeName>
    <alternativeName>
        <fullName evidence="12">S-adenosyl-L-methionine:L-histidine 3-amino-3-carboxypropyltransferase 2</fullName>
    </alternativeName>
</protein>
<dbReference type="PANTHER" id="PTHR47839">
    <property type="entry name" value="DOMAIN PROTEIN, PUTATIVE (AFU_ORTHOLOGUE AFUA_6G04830)-RELATED"/>
    <property type="match status" value="1"/>
</dbReference>
<comment type="similarity">
    <text evidence="3">Belongs to the DPH1/DPH2 family. DPH2 subfamily.</text>
</comment>
<dbReference type="NCBIfam" id="TIGR00322">
    <property type="entry name" value="diphth2_R"/>
    <property type="match status" value="1"/>
</dbReference>